<sequence length="99" mass="11337">MNMQNSSCENKDTGRTLGHVKLCCSSMFHSLLCWKYFSTVSPRIKNYLGKGYEDGSCSITKYSNNANMICHLVAVSKYYLFELYLATVTYNEQFSLESK</sequence>
<organism evidence="1 2">
    <name type="scientific">Exocentrus adspersus</name>
    <dbReference type="NCBI Taxonomy" id="1586481"/>
    <lineage>
        <taxon>Eukaryota</taxon>
        <taxon>Metazoa</taxon>
        <taxon>Ecdysozoa</taxon>
        <taxon>Arthropoda</taxon>
        <taxon>Hexapoda</taxon>
        <taxon>Insecta</taxon>
        <taxon>Pterygota</taxon>
        <taxon>Neoptera</taxon>
        <taxon>Endopterygota</taxon>
        <taxon>Coleoptera</taxon>
        <taxon>Polyphaga</taxon>
        <taxon>Cucujiformia</taxon>
        <taxon>Chrysomeloidea</taxon>
        <taxon>Cerambycidae</taxon>
        <taxon>Lamiinae</taxon>
        <taxon>Acanthocinini</taxon>
        <taxon>Exocentrus</taxon>
    </lineage>
</organism>
<evidence type="ECO:0000313" key="1">
    <source>
        <dbReference type="EMBL" id="KAJ8912110.1"/>
    </source>
</evidence>
<reference evidence="1 2" key="1">
    <citation type="journal article" date="2023" name="Insect Mol. Biol.">
        <title>Genome sequencing provides insights into the evolution of gene families encoding plant cell wall-degrading enzymes in longhorned beetles.</title>
        <authorList>
            <person name="Shin N.R."/>
            <person name="Okamura Y."/>
            <person name="Kirsch R."/>
            <person name="Pauchet Y."/>
        </authorList>
    </citation>
    <scope>NUCLEOTIDE SEQUENCE [LARGE SCALE GENOMIC DNA]</scope>
    <source>
        <strain evidence="1">EAD_L_NR</strain>
    </source>
</reference>
<gene>
    <name evidence="1" type="ORF">NQ315_005446</name>
</gene>
<dbReference type="AlphaFoldDB" id="A0AAV8VDM2"/>
<name>A0AAV8VDM2_9CUCU</name>
<evidence type="ECO:0000313" key="2">
    <source>
        <dbReference type="Proteomes" id="UP001159042"/>
    </source>
</evidence>
<comment type="caution">
    <text evidence="1">The sequence shown here is derived from an EMBL/GenBank/DDBJ whole genome shotgun (WGS) entry which is preliminary data.</text>
</comment>
<dbReference type="Proteomes" id="UP001159042">
    <property type="component" value="Unassembled WGS sequence"/>
</dbReference>
<dbReference type="EMBL" id="JANEYG010000146">
    <property type="protein sequence ID" value="KAJ8912110.1"/>
    <property type="molecule type" value="Genomic_DNA"/>
</dbReference>
<protein>
    <submittedName>
        <fullName evidence="1">Uncharacterized protein</fullName>
    </submittedName>
</protein>
<accession>A0AAV8VDM2</accession>
<keyword evidence="2" id="KW-1185">Reference proteome</keyword>
<proteinExistence type="predicted"/>